<dbReference type="OrthoDB" id="9134427at2"/>
<gene>
    <name evidence="1" type="ORF">SAMN06296008_109105</name>
</gene>
<dbReference type="EMBL" id="FWXJ01000009">
    <property type="protein sequence ID" value="SMC62262.1"/>
    <property type="molecule type" value="Genomic_DNA"/>
</dbReference>
<organism evidence="1 2">
    <name type="scientific">Polynucleobacter kasalickyi</name>
    <dbReference type="NCBI Taxonomy" id="1938817"/>
    <lineage>
        <taxon>Bacteria</taxon>
        <taxon>Pseudomonadati</taxon>
        <taxon>Pseudomonadota</taxon>
        <taxon>Betaproteobacteria</taxon>
        <taxon>Burkholderiales</taxon>
        <taxon>Burkholderiaceae</taxon>
        <taxon>Polynucleobacter</taxon>
    </lineage>
</organism>
<reference evidence="1 2" key="1">
    <citation type="submission" date="2017-04" db="EMBL/GenBank/DDBJ databases">
        <authorList>
            <person name="Afonso C.L."/>
            <person name="Miller P.J."/>
            <person name="Scott M.A."/>
            <person name="Spackman E."/>
            <person name="Goraichik I."/>
            <person name="Dimitrov K.M."/>
            <person name="Suarez D.L."/>
            <person name="Swayne D.E."/>
        </authorList>
    </citation>
    <scope>NUCLEOTIDE SEQUENCE [LARGE SCALE GENOMIC DNA]</scope>
    <source>
        <strain evidence="1 2">VK13</strain>
    </source>
</reference>
<accession>A0A1W2AP14</accession>
<evidence type="ECO:0000313" key="2">
    <source>
        <dbReference type="Proteomes" id="UP000192708"/>
    </source>
</evidence>
<protein>
    <submittedName>
        <fullName evidence="1">Uncharacterized protein</fullName>
    </submittedName>
</protein>
<dbReference type="AlphaFoldDB" id="A0A1W2AP14"/>
<dbReference type="STRING" id="1938817.SAMN06296008_109105"/>
<dbReference type="RefSeq" id="WP_084283889.1">
    <property type="nucleotide sequence ID" value="NZ_FWXJ01000009.1"/>
</dbReference>
<dbReference type="Proteomes" id="UP000192708">
    <property type="component" value="Unassembled WGS sequence"/>
</dbReference>
<name>A0A1W2AP14_9BURK</name>
<sequence length="157" mass="17543">METLRCRIGDLAVVVGCHLPENTGNIVKIIGVEGYQGWYGITGHTFVWTVEVTKDRPLVYENADGGLYTLMEGPVPDQLLIPISSDLDSNDLAEYIVLEAIKECERLEELERCKELESTSLMSSDPHESYSPIDNCIKKYPGLTEEKVIAWAEAFGF</sequence>
<keyword evidence="2" id="KW-1185">Reference proteome</keyword>
<proteinExistence type="predicted"/>
<evidence type="ECO:0000313" key="1">
    <source>
        <dbReference type="EMBL" id="SMC62262.1"/>
    </source>
</evidence>